<feature type="transmembrane region" description="Helical" evidence="7">
    <location>
        <begin position="95"/>
        <end position="115"/>
    </location>
</feature>
<evidence type="ECO:0000256" key="5">
    <source>
        <dbReference type="ARBA" id="ARBA00022989"/>
    </source>
</evidence>
<keyword evidence="2" id="KW-1003">Cell membrane</keyword>
<evidence type="ECO:0000256" key="7">
    <source>
        <dbReference type="SAM" id="Phobius"/>
    </source>
</evidence>
<evidence type="ECO:0000256" key="6">
    <source>
        <dbReference type="ARBA" id="ARBA00023136"/>
    </source>
</evidence>
<evidence type="ECO:0000256" key="3">
    <source>
        <dbReference type="ARBA" id="ARBA00022519"/>
    </source>
</evidence>
<organism evidence="9 10">
    <name type="scientific">Thermosediminibacter litoriperuensis</name>
    <dbReference type="NCBI Taxonomy" id="291989"/>
    <lineage>
        <taxon>Bacteria</taxon>
        <taxon>Bacillati</taxon>
        <taxon>Bacillota</taxon>
        <taxon>Clostridia</taxon>
        <taxon>Thermosediminibacterales</taxon>
        <taxon>Thermosediminibacteraceae</taxon>
        <taxon>Thermosediminibacter</taxon>
    </lineage>
</organism>
<accession>A0A5S5AZY1</accession>
<feature type="transmembrane region" description="Helical" evidence="7">
    <location>
        <begin position="41"/>
        <end position="64"/>
    </location>
</feature>
<evidence type="ECO:0000259" key="8">
    <source>
        <dbReference type="Pfam" id="PF06808"/>
    </source>
</evidence>
<evidence type="ECO:0000313" key="9">
    <source>
        <dbReference type="EMBL" id="TYP58815.1"/>
    </source>
</evidence>
<keyword evidence="5 7" id="KW-1133">Transmembrane helix</keyword>
<dbReference type="Proteomes" id="UP000322294">
    <property type="component" value="Unassembled WGS sequence"/>
</dbReference>
<dbReference type="Pfam" id="PF06808">
    <property type="entry name" value="DctM"/>
    <property type="match status" value="1"/>
</dbReference>
<dbReference type="AlphaFoldDB" id="A0A5S5AZY1"/>
<keyword evidence="10" id="KW-1185">Reference proteome</keyword>
<comment type="caution">
    <text evidence="9">The sequence shown here is derived from an EMBL/GenBank/DDBJ whole genome shotgun (WGS) entry which is preliminary data.</text>
</comment>
<protein>
    <submittedName>
        <fullName evidence="9">Tripartite ATP-independent transporter DctM subunit</fullName>
    </submittedName>
</protein>
<evidence type="ECO:0000256" key="4">
    <source>
        <dbReference type="ARBA" id="ARBA00022692"/>
    </source>
</evidence>
<keyword evidence="4 7" id="KW-0812">Transmembrane</keyword>
<dbReference type="EMBL" id="VNHO01000002">
    <property type="protein sequence ID" value="TYP58815.1"/>
    <property type="molecule type" value="Genomic_DNA"/>
</dbReference>
<dbReference type="InterPro" id="IPR004681">
    <property type="entry name" value="TRAP_DctM"/>
</dbReference>
<comment type="subcellular location">
    <subcellularLocation>
        <location evidence="1">Cell inner membrane</location>
        <topology evidence="1">Multi-pass membrane protein</topology>
    </subcellularLocation>
</comment>
<dbReference type="InterPro" id="IPR010656">
    <property type="entry name" value="DctM"/>
</dbReference>
<name>A0A5S5AZY1_9FIRM</name>
<gene>
    <name evidence="9" type="ORF">LZ11_00271</name>
</gene>
<evidence type="ECO:0000256" key="2">
    <source>
        <dbReference type="ARBA" id="ARBA00022475"/>
    </source>
</evidence>
<reference evidence="9 10" key="1">
    <citation type="submission" date="2019-07" db="EMBL/GenBank/DDBJ databases">
        <title>Genomic Encyclopedia of Type Strains, Phase I: the one thousand microbial genomes (KMG-I) project.</title>
        <authorList>
            <person name="Kyrpides N."/>
        </authorList>
    </citation>
    <scope>NUCLEOTIDE SEQUENCE [LARGE SCALE GENOMIC DNA]</scope>
    <source>
        <strain evidence="9 10">DSM 16647</strain>
    </source>
</reference>
<dbReference type="GO" id="GO:0022857">
    <property type="term" value="F:transmembrane transporter activity"/>
    <property type="evidence" value="ECO:0007669"/>
    <property type="project" value="TreeGrafter"/>
</dbReference>
<sequence>MRTLKDSAMDIGSIMLIIALSGIIGYGIVYDRVPQKLAEFLIGITANPILLQLIIVVFLMIAGMFVETTVLALLLTPILLPVVTSVGIDPVHFGVLMMTVVTMGIMTPPLGVALYTVSSLMECSPEETTKEAIPFFIAILAVVGIMIAFPDLVLFIPNLIFD</sequence>
<keyword evidence="6 7" id="KW-0472">Membrane</keyword>
<feature type="transmembrane region" description="Helical" evidence="7">
    <location>
        <begin position="70"/>
        <end position="88"/>
    </location>
</feature>
<evidence type="ECO:0000313" key="10">
    <source>
        <dbReference type="Proteomes" id="UP000322294"/>
    </source>
</evidence>
<feature type="transmembrane region" description="Helical" evidence="7">
    <location>
        <begin position="12"/>
        <end position="29"/>
    </location>
</feature>
<dbReference type="PANTHER" id="PTHR33362">
    <property type="entry name" value="SIALIC ACID TRAP TRANSPORTER PERMEASE PROTEIN SIAT-RELATED"/>
    <property type="match status" value="1"/>
</dbReference>
<evidence type="ECO:0000256" key="1">
    <source>
        <dbReference type="ARBA" id="ARBA00004429"/>
    </source>
</evidence>
<dbReference type="GO" id="GO:0005886">
    <property type="term" value="C:plasma membrane"/>
    <property type="evidence" value="ECO:0007669"/>
    <property type="project" value="UniProtKB-SubCell"/>
</dbReference>
<proteinExistence type="predicted"/>
<feature type="transmembrane region" description="Helical" evidence="7">
    <location>
        <begin position="135"/>
        <end position="161"/>
    </location>
</feature>
<keyword evidence="3" id="KW-0997">Cell inner membrane</keyword>
<dbReference type="PANTHER" id="PTHR33362:SF4">
    <property type="entry name" value="2,3-DIKETO-L-GULONATE TRAP TRANSPORTER LARGE PERMEASE PROTEIN YIAN"/>
    <property type="match status" value="1"/>
</dbReference>
<feature type="domain" description="TRAP C4-dicarboxylate transport system permease DctM subunit" evidence="8">
    <location>
        <begin position="3"/>
        <end position="151"/>
    </location>
</feature>